<sequence>MDDQANLSSLQVHNGLVVLEMEFWLRRSASYMLNICKSNVVFGELGRRKRGSYLKVARLDQEVRRVENNVTKDQWFSFVKIGDE</sequence>
<dbReference type="AlphaFoldDB" id="A0A0V0HD02"/>
<proteinExistence type="predicted"/>
<name>A0A0V0HD02_SOLCH</name>
<accession>A0A0V0HD02</accession>
<evidence type="ECO:0000313" key="1">
    <source>
        <dbReference type="EMBL" id="JAP17927.1"/>
    </source>
</evidence>
<dbReference type="EMBL" id="GEDG01021901">
    <property type="protein sequence ID" value="JAP17927.1"/>
    <property type="molecule type" value="Transcribed_RNA"/>
</dbReference>
<organism evidence="1">
    <name type="scientific">Solanum chacoense</name>
    <name type="common">Chaco potato</name>
    <dbReference type="NCBI Taxonomy" id="4108"/>
    <lineage>
        <taxon>Eukaryota</taxon>
        <taxon>Viridiplantae</taxon>
        <taxon>Streptophyta</taxon>
        <taxon>Embryophyta</taxon>
        <taxon>Tracheophyta</taxon>
        <taxon>Spermatophyta</taxon>
        <taxon>Magnoliopsida</taxon>
        <taxon>eudicotyledons</taxon>
        <taxon>Gunneridae</taxon>
        <taxon>Pentapetalae</taxon>
        <taxon>asterids</taxon>
        <taxon>lamiids</taxon>
        <taxon>Solanales</taxon>
        <taxon>Solanaceae</taxon>
        <taxon>Solanoideae</taxon>
        <taxon>Solaneae</taxon>
        <taxon>Solanum</taxon>
    </lineage>
</organism>
<protein>
    <submittedName>
        <fullName evidence="1">Putative ovule protein</fullName>
    </submittedName>
</protein>
<reference evidence="1" key="1">
    <citation type="submission" date="2015-12" db="EMBL/GenBank/DDBJ databases">
        <title>Gene expression during late stages of embryo sac development: a critical building block for successful pollen-pistil interactions.</title>
        <authorList>
            <person name="Liu Y."/>
            <person name="Joly V."/>
            <person name="Sabar M."/>
            <person name="Matton D.P."/>
        </authorList>
    </citation>
    <scope>NUCLEOTIDE SEQUENCE</scope>
</reference>